<dbReference type="EMBL" id="VGJX01000314">
    <property type="protein sequence ID" value="MBM3274743.1"/>
    <property type="molecule type" value="Genomic_DNA"/>
</dbReference>
<dbReference type="SUPFAM" id="SSF50156">
    <property type="entry name" value="PDZ domain-like"/>
    <property type="match status" value="1"/>
</dbReference>
<gene>
    <name evidence="6" type="ORF">FJZ00_06300</name>
</gene>
<feature type="region of interest" description="Disordered" evidence="4">
    <location>
        <begin position="381"/>
        <end position="401"/>
    </location>
</feature>
<evidence type="ECO:0000313" key="7">
    <source>
        <dbReference type="Proteomes" id="UP000703893"/>
    </source>
</evidence>
<dbReference type="PROSITE" id="PS50106">
    <property type="entry name" value="PDZ"/>
    <property type="match status" value="1"/>
</dbReference>
<dbReference type="Proteomes" id="UP000703893">
    <property type="component" value="Unassembled WGS sequence"/>
</dbReference>
<dbReference type="SUPFAM" id="SSF50494">
    <property type="entry name" value="Trypsin-like serine proteases"/>
    <property type="match status" value="1"/>
</dbReference>
<keyword evidence="2" id="KW-0645">Protease</keyword>
<comment type="caution">
    <text evidence="6">The sequence shown here is derived from an EMBL/GenBank/DDBJ whole genome shotgun (WGS) entry which is preliminary data.</text>
</comment>
<comment type="similarity">
    <text evidence="1">Belongs to the peptidase S1C family.</text>
</comment>
<dbReference type="InterPro" id="IPR009003">
    <property type="entry name" value="Peptidase_S1_PA"/>
</dbReference>
<dbReference type="InterPro" id="IPR036034">
    <property type="entry name" value="PDZ_sf"/>
</dbReference>
<dbReference type="InterPro" id="IPR001940">
    <property type="entry name" value="Peptidase_S1C"/>
</dbReference>
<dbReference type="Pfam" id="PF13365">
    <property type="entry name" value="Trypsin_2"/>
    <property type="match status" value="1"/>
</dbReference>
<dbReference type="InterPro" id="IPR001478">
    <property type="entry name" value="PDZ"/>
</dbReference>
<dbReference type="GO" id="GO:0006508">
    <property type="term" value="P:proteolysis"/>
    <property type="evidence" value="ECO:0007669"/>
    <property type="project" value="UniProtKB-KW"/>
</dbReference>
<organism evidence="6 7">
    <name type="scientific">Candidatus Tanganyikabacteria bacterium</name>
    <dbReference type="NCBI Taxonomy" id="2961651"/>
    <lineage>
        <taxon>Bacteria</taxon>
        <taxon>Bacillati</taxon>
        <taxon>Candidatus Sericytochromatia</taxon>
        <taxon>Candidatus Tanganyikabacteria</taxon>
    </lineage>
</organism>
<keyword evidence="3" id="KW-0378">Hydrolase</keyword>
<evidence type="ECO:0000256" key="3">
    <source>
        <dbReference type="ARBA" id="ARBA00022801"/>
    </source>
</evidence>
<feature type="domain" description="PDZ" evidence="5">
    <location>
        <begin position="275"/>
        <end position="370"/>
    </location>
</feature>
<evidence type="ECO:0000256" key="1">
    <source>
        <dbReference type="ARBA" id="ARBA00010541"/>
    </source>
</evidence>
<dbReference type="Gene3D" id="2.30.42.10">
    <property type="match status" value="1"/>
</dbReference>
<proteinExistence type="inferred from homology"/>
<dbReference type="AlphaFoldDB" id="A0A938BMX6"/>
<dbReference type="PANTHER" id="PTHR22939">
    <property type="entry name" value="SERINE PROTEASE FAMILY S1C HTRA-RELATED"/>
    <property type="match status" value="1"/>
</dbReference>
<dbReference type="Pfam" id="PF13180">
    <property type="entry name" value="PDZ_2"/>
    <property type="match status" value="1"/>
</dbReference>
<sequence length="401" mass="41871">MGNKLISGLTTVAVGFAGGAAGTATVLIAKPPLFAAAQAAPAAAAATTATHQARTGPPEIIADLVERVGPAVVNIDTVTKQRNPFYDVHPFMQDPFFGPFGGFGTQQRPQKPFVLRKGIGSGFIIDPDGLIVTNNHVVAGASELSVTLPDGKKLKGKVLGKDPGTDLALVKVDGKNLPTLPMADPASLRVGEWVVAIGSPLGLQHTVTSGILSAMNRDVAVNPRVNFLQTDAPINPGNSGGPLLNLRGEVIGVNTAVSREGQGIGFAIPVSTVNDVIPQLKTRGTVERPWLGVAVDNLPEERGKMFYPAESGALVTDVTKGGPADKIGLQAGDIILEVNGRAIHGASELIWAIAKYKKGDSVKLLVSREGQKKTFTATLDKMPDKLAQGMRRSEEAPDSEE</sequence>
<dbReference type="GO" id="GO:0004252">
    <property type="term" value="F:serine-type endopeptidase activity"/>
    <property type="evidence" value="ECO:0007669"/>
    <property type="project" value="InterPro"/>
</dbReference>
<protein>
    <submittedName>
        <fullName evidence="6">Trypsin-like peptidase domain-containing protein</fullName>
    </submittedName>
</protein>
<name>A0A938BMX6_9BACT</name>
<dbReference type="SMART" id="SM00228">
    <property type="entry name" value="PDZ"/>
    <property type="match status" value="1"/>
</dbReference>
<dbReference type="PANTHER" id="PTHR22939:SF129">
    <property type="entry name" value="SERINE PROTEASE HTRA2, MITOCHONDRIAL"/>
    <property type="match status" value="1"/>
</dbReference>
<evidence type="ECO:0000256" key="2">
    <source>
        <dbReference type="ARBA" id="ARBA00022670"/>
    </source>
</evidence>
<evidence type="ECO:0000313" key="6">
    <source>
        <dbReference type="EMBL" id="MBM3274743.1"/>
    </source>
</evidence>
<accession>A0A938BMX6</accession>
<evidence type="ECO:0000256" key="4">
    <source>
        <dbReference type="SAM" id="MobiDB-lite"/>
    </source>
</evidence>
<dbReference type="Gene3D" id="2.40.10.120">
    <property type="match status" value="1"/>
</dbReference>
<evidence type="ECO:0000259" key="5">
    <source>
        <dbReference type="PROSITE" id="PS50106"/>
    </source>
</evidence>
<reference evidence="6 7" key="1">
    <citation type="submission" date="2019-03" db="EMBL/GenBank/DDBJ databases">
        <title>Lake Tanganyika Metagenome-Assembled Genomes (MAGs).</title>
        <authorList>
            <person name="Tran P."/>
        </authorList>
    </citation>
    <scope>NUCLEOTIDE SEQUENCE [LARGE SCALE GENOMIC DNA]</scope>
    <source>
        <strain evidence="6">K_DeepCast_65m_m2_236</strain>
    </source>
</reference>
<dbReference type="PRINTS" id="PR00834">
    <property type="entry name" value="PROTEASES2C"/>
</dbReference>